<comment type="caution">
    <text evidence="3">The sequence shown here is derived from an EMBL/GenBank/DDBJ whole genome shotgun (WGS) entry which is preliminary data.</text>
</comment>
<keyword evidence="2" id="KW-0472">Membrane</keyword>
<proteinExistence type="predicted"/>
<evidence type="ECO:0000313" key="4">
    <source>
        <dbReference type="Proteomes" id="UP001499938"/>
    </source>
</evidence>
<reference evidence="3 4" key="1">
    <citation type="journal article" date="2019" name="Int. J. Syst. Evol. Microbiol.">
        <title>The Global Catalogue of Microorganisms (GCM) 10K type strain sequencing project: providing services to taxonomists for standard genome sequencing and annotation.</title>
        <authorList>
            <consortium name="The Broad Institute Genomics Platform"/>
            <consortium name="The Broad Institute Genome Sequencing Center for Infectious Disease"/>
            <person name="Wu L."/>
            <person name="Ma J."/>
        </authorList>
    </citation>
    <scope>NUCLEOTIDE SEQUENCE [LARGE SCALE GENOMIC DNA]</scope>
    <source>
        <strain evidence="3 4">JCM 15592</strain>
    </source>
</reference>
<dbReference type="RefSeq" id="WP_344081823.1">
    <property type="nucleotide sequence ID" value="NZ_BAAAPO010000015.1"/>
</dbReference>
<gene>
    <name evidence="3" type="ORF">GCM10009811_08540</name>
</gene>
<keyword evidence="2" id="KW-0812">Transmembrane</keyword>
<feature type="region of interest" description="Disordered" evidence="1">
    <location>
        <begin position="127"/>
        <end position="155"/>
    </location>
</feature>
<dbReference type="EMBL" id="BAAAPO010000015">
    <property type="protein sequence ID" value="GAA1785702.1"/>
    <property type="molecule type" value="Genomic_DNA"/>
</dbReference>
<keyword evidence="4" id="KW-1185">Reference proteome</keyword>
<evidence type="ECO:0000256" key="1">
    <source>
        <dbReference type="SAM" id="MobiDB-lite"/>
    </source>
</evidence>
<organism evidence="3 4">
    <name type="scientific">Nostocoides veronense</name>
    <dbReference type="NCBI Taxonomy" id="330836"/>
    <lineage>
        <taxon>Bacteria</taxon>
        <taxon>Bacillati</taxon>
        <taxon>Actinomycetota</taxon>
        <taxon>Actinomycetes</taxon>
        <taxon>Micrococcales</taxon>
        <taxon>Intrasporangiaceae</taxon>
        <taxon>Nostocoides</taxon>
    </lineage>
</organism>
<evidence type="ECO:0000256" key="2">
    <source>
        <dbReference type="SAM" id="Phobius"/>
    </source>
</evidence>
<keyword evidence="2" id="KW-1133">Transmembrane helix</keyword>
<accession>A0ABN2LEP9</accession>
<name>A0ABN2LEP9_9MICO</name>
<feature type="transmembrane region" description="Helical" evidence="2">
    <location>
        <begin position="12"/>
        <end position="32"/>
    </location>
</feature>
<dbReference type="Proteomes" id="UP001499938">
    <property type="component" value="Unassembled WGS sequence"/>
</dbReference>
<sequence>MARFFSAIGKVIGALMALAVAAYLLVNGVGWIKARGTRAEINKELTSALAQKLPPERAAQRDLIALPKPPEISFIAEDCEFPTTDSGWIVQSYRQACRLVTTSAWPVTDRAEANAILGQVPERVVGDPVTGESPLSGCTPLRRADSDEGTPVGSRSSRAAVFVEAQTNDDWWCGKSYGPAYRSTILDGTGAELDPARNWLVVTHKQELGEWNLGCLHWSILFCDNPFGGKPAMGTPPV</sequence>
<protein>
    <submittedName>
        <fullName evidence="3">Uncharacterized protein</fullName>
    </submittedName>
</protein>
<evidence type="ECO:0000313" key="3">
    <source>
        <dbReference type="EMBL" id="GAA1785702.1"/>
    </source>
</evidence>